<evidence type="ECO:0000256" key="8">
    <source>
        <dbReference type="ARBA" id="ARBA00023136"/>
    </source>
</evidence>
<name>A0A7C8BRR8_9MICO</name>
<evidence type="ECO:0000256" key="3">
    <source>
        <dbReference type="ARBA" id="ARBA00022475"/>
    </source>
</evidence>
<comment type="caution">
    <text evidence="11">The sequence shown here is derived from an EMBL/GenBank/DDBJ whole genome shotgun (WGS) entry which is preliminary data.</text>
</comment>
<dbReference type="NCBIfam" id="NF001854">
    <property type="entry name" value="PRK00575.1"/>
    <property type="match status" value="1"/>
</dbReference>
<evidence type="ECO:0000256" key="1">
    <source>
        <dbReference type="ARBA" id="ARBA00004162"/>
    </source>
</evidence>
<keyword evidence="12" id="KW-1185">Reference proteome</keyword>
<feature type="region of interest" description="Disordered" evidence="10">
    <location>
        <begin position="44"/>
        <end position="96"/>
    </location>
</feature>
<dbReference type="OrthoDB" id="5245163at2"/>
<keyword evidence="5 9" id="KW-0653">Protein transport</keyword>
<evidence type="ECO:0000256" key="4">
    <source>
        <dbReference type="ARBA" id="ARBA00022692"/>
    </source>
</evidence>
<accession>A0A7C8BRR8</accession>
<dbReference type="GO" id="GO:0033281">
    <property type="term" value="C:TAT protein transport complex"/>
    <property type="evidence" value="ECO:0007669"/>
    <property type="project" value="UniProtKB-UniRule"/>
</dbReference>
<gene>
    <name evidence="9 11" type="primary">tatA</name>
    <name evidence="11" type="ORF">F8O02_02965</name>
</gene>
<dbReference type="AlphaFoldDB" id="A0A7C8BRR8"/>
<dbReference type="Pfam" id="PF02416">
    <property type="entry name" value="TatA_B_E"/>
    <property type="match status" value="1"/>
</dbReference>
<organism evidence="11 12">
    <name type="scientific">Pseudoclavibacter caeni</name>
    <dbReference type="NCBI Taxonomy" id="908846"/>
    <lineage>
        <taxon>Bacteria</taxon>
        <taxon>Bacillati</taxon>
        <taxon>Actinomycetota</taxon>
        <taxon>Actinomycetes</taxon>
        <taxon>Micrococcales</taxon>
        <taxon>Microbacteriaceae</taxon>
        <taxon>Pseudoclavibacter</taxon>
    </lineage>
</organism>
<dbReference type="GO" id="GO:0043953">
    <property type="term" value="P:protein transport by the Tat complex"/>
    <property type="evidence" value="ECO:0007669"/>
    <property type="project" value="UniProtKB-UniRule"/>
</dbReference>
<proteinExistence type="inferred from homology"/>
<protein>
    <recommendedName>
        <fullName evidence="9">Sec-independent protein translocase protein TatA</fullName>
    </recommendedName>
</protein>
<evidence type="ECO:0000256" key="6">
    <source>
        <dbReference type="ARBA" id="ARBA00022989"/>
    </source>
</evidence>
<sequence length="96" mass="10243">MKWQYLVIILVILLLFGAPKLPGLAKSLGQSMRIFRKEVKGLDEDRAADEAVSQPQQQAIAPQSAPTTAEPVQQPAAVQQPAGSTVENSTSSQSNA</sequence>
<comment type="subunit">
    <text evidence="9">The Tat system comprises two distinct complexes: a TatABC complex, containing multiple copies of TatA, TatB and TatC subunits, and a separate TatA complex, containing only TatA subunits. Substrates initially bind to the TatABC complex, which probably triggers association of the separate TatA complex to form the active translocon.</text>
</comment>
<dbReference type="Proteomes" id="UP000481339">
    <property type="component" value="Unassembled WGS sequence"/>
</dbReference>
<comment type="subcellular location">
    <subcellularLocation>
        <location evidence="1 9">Cell membrane</location>
        <topology evidence="1 9">Single-pass membrane protein</topology>
    </subcellularLocation>
</comment>
<dbReference type="RefSeq" id="WP_158035760.1">
    <property type="nucleotide sequence ID" value="NZ_BAAAZV010000003.1"/>
</dbReference>
<keyword evidence="6 9" id="KW-1133">Transmembrane helix</keyword>
<reference evidence="11 12" key="1">
    <citation type="submission" date="2019-09" db="EMBL/GenBank/DDBJ databases">
        <title>Phylogeny of genus Pseudoclavibacter and closely related genus.</title>
        <authorList>
            <person name="Li Y."/>
        </authorList>
    </citation>
    <scope>NUCLEOTIDE SEQUENCE [LARGE SCALE GENOMIC DNA]</scope>
    <source>
        <strain evidence="11 12">JCM 16921</strain>
    </source>
</reference>
<evidence type="ECO:0000313" key="12">
    <source>
        <dbReference type="Proteomes" id="UP000481339"/>
    </source>
</evidence>
<dbReference type="EMBL" id="WBKA01000002">
    <property type="protein sequence ID" value="KAB1632838.1"/>
    <property type="molecule type" value="Genomic_DNA"/>
</dbReference>
<keyword evidence="7 9" id="KW-0811">Translocation</keyword>
<feature type="compositionally biased region" description="Low complexity" evidence="10">
    <location>
        <begin position="51"/>
        <end position="82"/>
    </location>
</feature>
<dbReference type="GO" id="GO:0008320">
    <property type="term" value="F:protein transmembrane transporter activity"/>
    <property type="evidence" value="ECO:0007669"/>
    <property type="project" value="UniProtKB-UniRule"/>
</dbReference>
<evidence type="ECO:0000313" key="11">
    <source>
        <dbReference type="EMBL" id="KAB1632838.1"/>
    </source>
</evidence>
<comment type="function">
    <text evidence="9">Part of the twin-arginine translocation (Tat) system that transports large folded proteins containing a characteristic twin-arginine motif in their signal peptide across membranes. TatA could form the protein-conducting channel of the Tat system.</text>
</comment>
<dbReference type="HAMAP" id="MF_00236">
    <property type="entry name" value="TatA_E"/>
    <property type="match status" value="1"/>
</dbReference>
<comment type="similarity">
    <text evidence="9">Belongs to the TatA/E family.</text>
</comment>
<keyword evidence="3 9" id="KW-1003">Cell membrane</keyword>
<dbReference type="InterPro" id="IPR006312">
    <property type="entry name" value="TatA/E"/>
</dbReference>
<dbReference type="PANTHER" id="PTHR42982">
    <property type="entry name" value="SEC-INDEPENDENT PROTEIN TRANSLOCASE PROTEIN TATA"/>
    <property type="match status" value="1"/>
</dbReference>
<evidence type="ECO:0000256" key="2">
    <source>
        <dbReference type="ARBA" id="ARBA00022448"/>
    </source>
</evidence>
<evidence type="ECO:0000256" key="5">
    <source>
        <dbReference type="ARBA" id="ARBA00022927"/>
    </source>
</evidence>
<dbReference type="InterPro" id="IPR003369">
    <property type="entry name" value="TatA/B/E"/>
</dbReference>
<dbReference type="PANTHER" id="PTHR42982:SF8">
    <property type="entry name" value="SEC-INDEPENDENT PROTEIN TRANSLOCASE PROTEIN TATA"/>
    <property type="match status" value="1"/>
</dbReference>
<dbReference type="Gene3D" id="1.20.5.3310">
    <property type="match status" value="1"/>
</dbReference>
<keyword evidence="2 9" id="KW-0813">Transport</keyword>
<evidence type="ECO:0000256" key="7">
    <source>
        <dbReference type="ARBA" id="ARBA00023010"/>
    </source>
</evidence>
<evidence type="ECO:0000256" key="10">
    <source>
        <dbReference type="SAM" id="MobiDB-lite"/>
    </source>
</evidence>
<keyword evidence="4 9" id="KW-0812">Transmembrane</keyword>
<feature type="compositionally biased region" description="Polar residues" evidence="10">
    <location>
        <begin position="83"/>
        <end position="96"/>
    </location>
</feature>
<keyword evidence="8 9" id="KW-0472">Membrane</keyword>
<evidence type="ECO:0000256" key="9">
    <source>
        <dbReference type="HAMAP-Rule" id="MF_00236"/>
    </source>
</evidence>